<dbReference type="PANTHER" id="PTHR34145:SF54">
    <property type="entry name" value="FBD-ASSOCIATED F-BOX PLANT PROTEIN"/>
    <property type="match status" value="1"/>
</dbReference>
<dbReference type="Proteomes" id="UP000682877">
    <property type="component" value="Chromosome 2"/>
</dbReference>
<gene>
    <name evidence="2" type="ORF">AARE701A_LOCUS4443</name>
</gene>
<dbReference type="AlphaFoldDB" id="A0A8S1ZNR2"/>
<dbReference type="Gene3D" id="3.80.10.10">
    <property type="entry name" value="Ribonuclease Inhibitor"/>
    <property type="match status" value="1"/>
</dbReference>
<sequence>MSESSNKQIKLLHNLPEELVLRASSFLPIQSLLQNRVVSKLFRHTEIRSLDLDFSGIFSVRRSQLEAINVIQNVFNKHEGSEINRFVLCLKDIGGEEAVASWIKICIAKRIQELVLDFSKTKDIMETAIDFSAIETVKALHLRWCKFEIPDNSPKGLKLLKTLSLMRTEVTKEMIDAVFRNCIHLESLELIQCSMHGLLGILANNHKKFKSLAVSYMPNLMDIVSYAPTLECFKFDGYVMNVIFSRTDALKEANLQYNRNRRNYDSSAMVVANMKHYTKVYVLATTNIFLEAFTKRYVGGGRLEKRSTTFKFENLREFKIFFKAPTVCTLFDIAEFLKECPQLEHVVIDIQNFTFAPRLEFWEIHHKEEIKKNNYLLKSLTEVKIIGYKGHWHELDILEFFVKNAPSLVKLELVMPKNAKSKAHAPDYARINFIKSIFPGIKVKEV</sequence>
<organism evidence="2 3">
    <name type="scientific">Arabidopsis arenosa</name>
    <name type="common">Sand rock-cress</name>
    <name type="synonym">Cardaminopsis arenosa</name>
    <dbReference type="NCBI Taxonomy" id="38785"/>
    <lineage>
        <taxon>Eukaryota</taxon>
        <taxon>Viridiplantae</taxon>
        <taxon>Streptophyta</taxon>
        <taxon>Embryophyta</taxon>
        <taxon>Tracheophyta</taxon>
        <taxon>Spermatophyta</taxon>
        <taxon>Magnoliopsida</taxon>
        <taxon>eudicotyledons</taxon>
        <taxon>Gunneridae</taxon>
        <taxon>Pentapetalae</taxon>
        <taxon>rosids</taxon>
        <taxon>malvids</taxon>
        <taxon>Brassicales</taxon>
        <taxon>Brassicaceae</taxon>
        <taxon>Camelineae</taxon>
        <taxon>Arabidopsis</taxon>
    </lineage>
</organism>
<reference evidence="2" key="1">
    <citation type="submission" date="2021-01" db="EMBL/GenBank/DDBJ databases">
        <authorList>
            <person name="Bezrukov I."/>
        </authorList>
    </citation>
    <scope>NUCLEOTIDE SEQUENCE</scope>
</reference>
<evidence type="ECO:0000259" key="1">
    <source>
        <dbReference type="Pfam" id="PF23622"/>
    </source>
</evidence>
<dbReference type="SUPFAM" id="SSF52047">
    <property type="entry name" value="RNI-like"/>
    <property type="match status" value="1"/>
</dbReference>
<accession>A0A8S1ZNR2</accession>
<evidence type="ECO:0000313" key="2">
    <source>
        <dbReference type="EMBL" id="CAE5962802.1"/>
    </source>
</evidence>
<evidence type="ECO:0000313" key="3">
    <source>
        <dbReference type="Proteomes" id="UP000682877"/>
    </source>
</evidence>
<dbReference type="SUPFAM" id="SSF81383">
    <property type="entry name" value="F-box domain"/>
    <property type="match status" value="1"/>
</dbReference>
<keyword evidence="3" id="KW-1185">Reference proteome</keyword>
<proteinExistence type="predicted"/>
<dbReference type="InterPro" id="IPR032675">
    <property type="entry name" value="LRR_dom_sf"/>
</dbReference>
<dbReference type="PANTHER" id="PTHR34145">
    <property type="entry name" value="OS02G0105600 PROTEIN"/>
    <property type="match status" value="1"/>
</dbReference>
<dbReference type="Pfam" id="PF23622">
    <property type="entry name" value="LRR_At1g61320_AtMIF1"/>
    <property type="match status" value="1"/>
</dbReference>
<dbReference type="EMBL" id="LR999452">
    <property type="protein sequence ID" value="CAE5962802.1"/>
    <property type="molecule type" value="Genomic_DNA"/>
</dbReference>
<name>A0A8S1ZNR2_ARAAE</name>
<protein>
    <recommendedName>
        <fullName evidence="1">At1g61320/AtMIF1 LRR domain-containing protein</fullName>
    </recommendedName>
</protein>
<dbReference type="InterPro" id="IPR036047">
    <property type="entry name" value="F-box-like_dom_sf"/>
</dbReference>
<dbReference type="InterPro" id="IPR053772">
    <property type="entry name" value="At1g61320/At1g61330-like"/>
</dbReference>
<dbReference type="InterPro" id="IPR055357">
    <property type="entry name" value="LRR_At1g61320_AtMIF1"/>
</dbReference>
<feature type="domain" description="At1g61320/AtMIF1 LRR" evidence="1">
    <location>
        <begin position="75"/>
        <end position="419"/>
    </location>
</feature>